<keyword evidence="1" id="KW-1015">Disulfide bond</keyword>
<evidence type="ECO:0000259" key="3">
    <source>
        <dbReference type="PROSITE" id="PS50026"/>
    </source>
</evidence>
<evidence type="ECO:0000313" key="5">
    <source>
        <dbReference type="RefSeq" id="XP_006822552.1"/>
    </source>
</evidence>
<feature type="domain" description="EGF-like" evidence="3">
    <location>
        <begin position="110"/>
        <end position="143"/>
    </location>
</feature>
<dbReference type="PROSITE" id="PS50026">
    <property type="entry name" value="EGF_3"/>
    <property type="match status" value="3"/>
</dbReference>
<dbReference type="Proteomes" id="UP000694865">
    <property type="component" value="Unplaced"/>
</dbReference>
<dbReference type="InterPro" id="IPR050906">
    <property type="entry name" value="Notch_signaling"/>
</dbReference>
<feature type="disulfide bond" evidence="1">
    <location>
        <begin position="83"/>
        <end position="92"/>
    </location>
</feature>
<feature type="region of interest" description="Disordered" evidence="2">
    <location>
        <begin position="276"/>
        <end position="320"/>
    </location>
</feature>
<feature type="disulfide bond" evidence="1">
    <location>
        <begin position="133"/>
        <end position="142"/>
    </location>
</feature>
<dbReference type="Gene3D" id="2.10.25.10">
    <property type="entry name" value="Laminin"/>
    <property type="match status" value="2"/>
</dbReference>
<dbReference type="RefSeq" id="XP_006822552.1">
    <property type="nucleotide sequence ID" value="XM_006822489.1"/>
</dbReference>
<comment type="caution">
    <text evidence="1">Lacks conserved residue(s) required for the propagation of feature annotation.</text>
</comment>
<dbReference type="GeneID" id="102807779"/>
<accession>A0ABM0MRB1</accession>
<evidence type="ECO:0000256" key="2">
    <source>
        <dbReference type="SAM" id="MobiDB-lite"/>
    </source>
</evidence>
<keyword evidence="1" id="KW-0245">EGF-like domain</keyword>
<name>A0ABM0MRB1_SACKO</name>
<dbReference type="SUPFAM" id="SSF57196">
    <property type="entry name" value="EGF/Laminin"/>
    <property type="match status" value="3"/>
</dbReference>
<dbReference type="Pfam" id="PF00008">
    <property type="entry name" value="EGF"/>
    <property type="match status" value="1"/>
</dbReference>
<dbReference type="CDD" id="cd00054">
    <property type="entry name" value="EGF_CA"/>
    <property type="match status" value="2"/>
</dbReference>
<dbReference type="SMART" id="SM00181">
    <property type="entry name" value="EGF"/>
    <property type="match status" value="3"/>
</dbReference>
<evidence type="ECO:0000313" key="4">
    <source>
        <dbReference type="Proteomes" id="UP000694865"/>
    </source>
</evidence>
<gene>
    <name evidence="5" type="primary">LOC102807779</name>
</gene>
<keyword evidence="4" id="KW-1185">Reference proteome</keyword>
<evidence type="ECO:0000256" key="1">
    <source>
        <dbReference type="PROSITE-ProRule" id="PRU00076"/>
    </source>
</evidence>
<organism evidence="4 5">
    <name type="scientific">Saccoglossus kowalevskii</name>
    <name type="common">Acorn worm</name>
    <dbReference type="NCBI Taxonomy" id="10224"/>
    <lineage>
        <taxon>Eukaryota</taxon>
        <taxon>Metazoa</taxon>
        <taxon>Hemichordata</taxon>
        <taxon>Enteropneusta</taxon>
        <taxon>Harrimaniidae</taxon>
        <taxon>Saccoglossus</taxon>
    </lineage>
</organism>
<sequence>MSINAHYYWDYLISWDPCGGCLHGGTCIEFARKCLCIPSYYGDLCDKRNPCPSYPIGSPDPNNECGGCKNGGVCFETIGMCICHESFFGEHCEGSYVTSAVKTVKHEGCKRYCETDEQCLNGGRCQETAKCQCNEGYFGKNCELREEWWKDSEEPPDTDTVGVILASVPAVLITTVILPAAACFYCVVLRRSTNSGSVINEDITENSEDDIINVDAANFSRHSFTEFDEGEINESTRIAEGMPPMYGSQSDGNATESHLRIGDDVTHTIQRVNMMASPPSYDRVNVSPPEYGGETDLPPPYQSRINTPSSDITPPPPYEE</sequence>
<dbReference type="InterPro" id="IPR000742">
    <property type="entry name" value="EGF"/>
</dbReference>
<feature type="domain" description="EGF-like" evidence="3">
    <location>
        <begin position="61"/>
        <end position="93"/>
    </location>
</feature>
<dbReference type="PANTHER" id="PTHR24044:SF420">
    <property type="entry name" value="DELTA AND NOTCH-LIKE EPIDERMAL GROWTH FACTOR-RELATED RECEPTOR ISOFORM X1"/>
    <property type="match status" value="1"/>
</dbReference>
<protein>
    <submittedName>
        <fullName evidence="5">Uncharacterized protein LOC102807779</fullName>
    </submittedName>
</protein>
<proteinExistence type="predicted"/>
<reference evidence="5" key="1">
    <citation type="submission" date="2025-08" db="UniProtKB">
        <authorList>
            <consortium name="RefSeq"/>
        </authorList>
    </citation>
    <scope>IDENTIFICATION</scope>
    <source>
        <tissue evidence="5">Testes</tissue>
    </source>
</reference>
<feature type="domain" description="EGF-like" evidence="3">
    <location>
        <begin position="14"/>
        <end position="46"/>
    </location>
</feature>
<feature type="compositionally biased region" description="Polar residues" evidence="2">
    <location>
        <begin position="303"/>
        <end position="312"/>
    </location>
</feature>
<dbReference type="PANTHER" id="PTHR24044">
    <property type="entry name" value="NOTCH LIGAND FAMILY MEMBER"/>
    <property type="match status" value="1"/>
</dbReference>
<feature type="disulfide bond" evidence="1">
    <location>
        <begin position="36"/>
        <end position="45"/>
    </location>
</feature>
<dbReference type="PROSITE" id="PS01186">
    <property type="entry name" value="EGF_2"/>
    <property type="match status" value="1"/>
</dbReference>
<dbReference type="PROSITE" id="PS00022">
    <property type="entry name" value="EGF_1"/>
    <property type="match status" value="3"/>
</dbReference>